<feature type="domain" description="Phorbol-ester/DAG-type" evidence="4">
    <location>
        <begin position="979"/>
        <end position="1029"/>
    </location>
</feature>
<feature type="region of interest" description="Disordered" evidence="3">
    <location>
        <begin position="595"/>
        <end position="710"/>
    </location>
</feature>
<dbReference type="Gene3D" id="3.30.60.20">
    <property type="match status" value="1"/>
</dbReference>
<feature type="compositionally biased region" description="Basic and acidic residues" evidence="3">
    <location>
        <begin position="363"/>
        <end position="373"/>
    </location>
</feature>
<dbReference type="Gene3D" id="2.30.42.10">
    <property type="match status" value="1"/>
</dbReference>
<evidence type="ECO:0008006" key="8">
    <source>
        <dbReference type="Google" id="ProtNLM"/>
    </source>
</evidence>
<feature type="region of interest" description="Disordered" evidence="3">
    <location>
        <begin position="1"/>
        <end position="72"/>
    </location>
</feature>
<feature type="region of interest" description="Disordered" evidence="3">
    <location>
        <begin position="334"/>
        <end position="390"/>
    </location>
</feature>
<dbReference type="SUPFAM" id="SSF48097">
    <property type="entry name" value="Regulator of G-protein signaling, RGS"/>
    <property type="match status" value="1"/>
</dbReference>
<feature type="compositionally biased region" description="Basic residues" evidence="3">
    <location>
        <begin position="454"/>
        <end position="463"/>
    </location>
</feature>
<dbReference type="InterPro" id="IPR001478">
    <property type="entry name" value="PDZ"/>
</dbReference>
<dbReference type="InterPro" id="IPR036305">
    <property type="entry name" value="RGS_sf"/>
</dbReference>
<dbReference type="GO" id="GO:0005085">
    <property type="term" value="F:guanyl-nucleotide exchange factor activity"/>
    <property type="evidence" value="ECO:0007669"/>
    <property type="project" value="InterPro"/>
</dbReference>
<dbReference type="Gene3D" id="1.10.167.10">
    <property type="entry name" value="Regulator of G-protein Signalling 4, domain 2"/>
    <property type="match status" value="1"/>
</dbReference>
<dbReference type="GO" id="GO:0005737">
    <property type="term" value="C:cytoplasm"/>
    <property type="evidence" value="ECO:0007669"/>
    <property type="project" value="InterPro"/>
</dbReference>
<dbReference type="PANTHER" id="PTHR45872:SF2">
    <property type="entry name" value="RHO GUANINE NUCLEOTIDE EXCHANGE FACTOR 2, ISOFORM D"/>
    <property type="match status" value="1"/>
</dbReference>
<accession>A0A7R8UYW6</accession>
<proteinExistence type="predicted"/>
<dbReference type="InterPro" id="IPR046349">
    <property type="entry name" value="C1-like_sf"/>
</dbReference>
<feature type="compositionally biased region" description="Low complexity" evidence="3">
    <location>
        <begin position="60"/>
        <end position="72"/>
    </location>
</feature>
<feature type="compositionally biased region" description="Polar residues" evidence="3">
    <location>
        <begin position="602"/>
        <end position="628"/>
    </location>
</feature>
<dbReference type="AlphaFoldDB" id="A0A7R8UYW6"/>
<evidence type="ECO:0000256" key="2">
    <source>
        <dbReference type="ARBA" id="ARBA00022833"/>
    </source>
</evidence>
<evidence type="ECO:0000259" key="4">
    <source>
        <dbReference type="PROSITE" id="PS50081"/>
    </source>
</evidence>
<evidence type="ECO:0000313" key="6">
    <source>
        <dbReference type="EMBL" id="CAD7089532.1"/>
    </source>
</evidence>
<dbReference type="SMART" id="SM00109">
    <property type="entry name" value="C1"/>
    <property type="match status" value="1"/>
</dbReference>
<dbReference type="PROSITE" id="PS00479">
    <property type="entry name" value="ZF_DAG_PE_1"/>
    <property type="match status" value="1"/>
</dbReference>
<dbReference type="GO" id="GO:0001664">
    <property type="term" value="F:G protein-coupled receptor binding"/>
    <property type="evidence" value="ECO:0007669"/>
    <property type="project" value="TreeGrafter"/>
</dbReference>
<dbReference type="GO" id="GO:0007186">
    <property type="term" value="P:G protein-coupled receptor signaling pathway"/>
    <property type="evidence" value="ECO:0007669"/>
    <property type="project" value="TreeGrafter"/>
</dbReference>
<reference evidence="6 7" key="1">
    <citation type="submission" date="2020-11" db="EMBL/GenBank/DDBJ databases">
        <authorList>
            <person name="Wallbank WR R."/>
            <person name="Pardo Diaz C."/>
            <person name="Kozak K."/>
            <person name="Martin S."/>
            <person name="Jiggins C."/>
            <person name="Moest M."/>
            <person name="Warren A I."/>
            <person name="Generalovic N T."/>
            <person name="Byers J.R.P. K."/>
            <person name="Montejo-Kovacevich G."/>
            <person name="Yen C E."/>
        </authorList>
    </citation>
    <scope>NUCLEOTIDE SEQUENCE [LARGE SCALE GENOMIC DNA]</scope>
</reference>
<dbReference type="Pfam" id="PF09128">
    <property type="entry name" value="RGS-like"/>
    <property type="match status" value="1"/>
</dbReference>
<dbReference type="SMART" id="SM00228">
    <property type="entry name" value="PDZ"/>
    <property type="match status" value="1"/>
</dbReference>
<dbReference type="CDD" id="cd20832">
    <property type="entry name" value="C1_ARHGEF-like"/>
    <property type="match status" value="1"/>
</dbReference>
<dbReference type="InterPro" id="IPR044926">
    <property type="entry name" value="RGS_subdomain_2"/>
</dbReference>
<evidence type="ECO:0000259" key="5">
    <source>
        <dbReference type="PROSITE" id="PS50106"/>
    </source>
</evidence>
<feature type="domain" description="PDZ" evidence="5">
    <location>
        <begin position="87"/>
        <end position="151"/>
    </location>
</feature>
<dbReference type="InterPro" id="IPR002219">
    <property type="entry name" value="PKC_DAG/PE"/>
</dbReference>
<name>A0A7R8UYW6_HERIL</name>
<organism evidence="6 7">
    <name type="scientific">Hermetia illucens</name>
    <name type="common">Black soldier fly</name>
    <dbReference type="NCBI Taxonomy" id="343691"/>
    <lineage>
        <taxon>Eukaryota</taxon>
        <taxon>Metazoa</taxon>
        <taxon>Ecdysozoa</taxon>
        <taxon>Arthropoda</taxon>
        <taxon>Hexapoda</taxon>
        <taxon>Insecta</taxon>
        <taxon>Pterygota</taxon>
        <taxon>Neoptera</taxon>
        <taxon>Endopterygota</taxon>
        <taxon>Diptera</taxon>
        <taxon>Brachycera</taxon>
        <taxon>Stratiomyomorpha</taxon>
        <taxon>Stratiomyidae</taxon>
        <taxon>Hermetiinae</taxon>
        <taxon>Hermetia</taxon>
    </lineage>
</organism>
<evidence type="ECO:0000313" key="7">
    <source>
        <dbReference type="Proteomes" id="UP000594454"/>
    </source>
</evidence>
<dbReference type="InterPro" id="IPR015212">
    <property type="entry name" value="RGS-like_dom"/>
</dbReference>
<dbReference type="PANTHER" id="PTHR45872">
    <property type="entry name" value="RHO GUANINE NUCLEOTIDE EXCHANGE FACTOR 2, ISOFORM D"/>
    <property type="match status" value="1"/>
</dbReference>
<feature type="compositionally biased region" description="Basic and acidic residues" evidence="3">
    <location>
        <begin position="640"/>
        <end position="651"/>
    </location>
</feature>
<dbReference type="InterPro" id="IPR036034">
    <property type="entry name" value="PDZ_sf"/>
</dbReference>
<feature type="compositionally biased region" description="Polar residues" evidence="3">
    <location>
        <begin position="423"/>
        <end position="433"/>
    </location>
</feature>
<dbReference type="InParanoid" id="A0A7R8UYW6"/>
<dbReference type="Proteomes" id="UP000594454">
    <property type="component" value="Chromosome 4"/>
</dbReference>
<feature type="region of interest" description="Disordered" evidence="3">
    <location>
        <begin position="248"/>
        <end position="293"/>
    </location>
</feature>
<dbReference type="Pfam" id="PF00595">
    <property type="entry name" value="PDZ"/>
    <property type="match status" value="1"/>
</dbReference>
<keyword evidence="2" id="KW-0862">Zinc</keyword>
<dbReference type="SUPFAM" id="SSF57889">
    <property type="entry name" value="Cysteine-rich domain"/>
    <property type="match status" value="1"/>
</dbReference>
<keyword evidence="7" id="KW-1185">Reference proteome</keyword>
<dbReference type="EMBL" id="LR899012">
    <property type="protein sequence ID" value="CAD7089532.1"/>
    <property type="molecule type" value="Genomic_DNA"/>
</dbReference>
<dbReference type="GO" id="GO:0046872">
    <property type="term" value="F:metal ion binding"/>
    <property type="evidence" value="ECO:0007669"/>
    <property type="project" value="UniProtKB-KW"/>
</dbReference>
<evidence type="ECO:0000256" key="3">
    <source>
        <dbReference type="SAM" id="MobiDB-lite"/>
    </source>
</evidence>
<feature type="region of interest" description="Disordered" evidence="3">
    <location>
        <begin position="423"/>
        <end position="468"/>
    </location>
</feature>
<dbReference type="OrthoDB" id="2272012at2759"/>
<dbReference type="PROSITE" id="PS50106">
    <property type="entry name" value="PDZ"/>
    <property type="match status" value="1"/>
</dbReference>
<feature type="region of interest" description="Disordered" evidence="3">
    <location>
        <begin position="162"/>
        <end position="199"/>
    </location>
</feature>
<feature type="compositionally biased region" description="Polar residues" evidence="3">
    <location>
        <begin position="262"/>
        <end position="274"/>
    </location>
</feature>
<dbReference type="SUPFAM" id="SSF50156">
    <property type="entry name" value="PDZ domain-like"/>
    <property type="match status" value="1"/>
</dbReference>
<feature type="compositionally biased region" description="Polar residues" evidence="3">
    <location>
        <begin position="679"/>
        <end position="689"/>
    </location>
</feature>
<protein>
    <recommendedName>
        <fullName evidence="8">Rho guanine nucleotide exchange factor 12</fullName>
    </recommendedName>
</protein>
<dbReference type="PROSITE" id="PS50081">
    <property type="entry name" value="ZF_DAG_PE_2"/>
    <property type="match status" value="1"/>
</dbReference>
<feature type="compositionally biased region" description="Pro residues" evidence="3">
    <location>
        <begin position="667"/>
        <end position="678"/>
    </location>
</feature>
<evidence type="ECO:0000256" key="1">
    <source>
        <dbReference type="ARBA" id="ARBA00022723"/>
    </source>
</evidence>
<keyword evidence="1" id="KW-0479">Metal-binding</keyword>
<dbReference type="CDD" id="cd08756">
    <property type="entry name" value="RGS_GEF_like"/>
    <property type="match status" value="1"/>
</dbReference>
<gene>
    <name evidence="6" type="ORF">HERILL_LOCUS12074</name>
</gene>
<dbReference type="Pfam" id="PF00130">
    <property type="entry name" value="C1_1"/>
    <property type="match status" value="1"/>
</dbReference>
<sequence length="1096" mass="122390">MDETPANPATIERSSQDDNNGGERARSVVNPATTTHMNGAAASENLGGGSANSNGVSPVTRIQTRRPQTQTPSPIEQKALLAPQVLSLTIHKDSNGYGMKVSGDNPVFVESVKAGGAAQKAGLIAGDMILKVNGVEVRLEKHTTVVQLIKSRLVVELTVQRSREKMQRPNSLGSASSTPVPQRDRITGPQPVDSEKRREMEHAKIRTLRLMLDQEKKNLENLVANSSSGNRQDRSRAEANIRKLQEQLRQVGGEDPPKIFLNSPTSGSTSNTVTPVVYPLTSPQHHHSSPAFLSRFPRSLSSLSLGTRKKTEKDIPSPLSNIVQQSPDQLATPSLLHHHHQQTTSQQQQSMLHNATPSKRKFIGSEKNLKDETPPPLPQRNPPRKLVCQPDDFNHQHQHAADWRRNIPISDLDNSVNAVHNQSVSYHPNSKTGAPSALPVAIGSQSAGGSKPSSTKKRPKTKTKALSDPKMSTQMFLQMEKEHGNSLDDAASVTPPPLPPRQPGMMEECQNFANNAKTLMQSSNMTGMGSGLQGSTNSLRPLPNSIDTLMNYPLVATCTPIRDNLLAFPLSQRPNIVQKLQHHQQQQSQQFLNNNFHHNLPSAPTHSSASVNKSNVLGQTPPQQMTNLTKHRRVVSSPEHIQDRHPPDRHNKSSSGSWELLEKDNEPTPPGTPPPPYLSPSQVQSQNLQGGDGTDNVDPDQKSSYLDNPNPFSGIATNDIMAAQANAIQKEIILMDDDEVSDQECLVDEEAPFNYLVRLLKLENTVYLAVFLNYLLSNCDPVPLLFYLITDLYKEGTAKDMRKWAYEIHSTFLVPSAPLLWFKVDESLAREVDNILQYEYDKVEILKKVFWKSRKKAKEKINEQLRIFQQRRIEGMGTIYGPTDQQLAAAKGDKAKEQKIFEETLLPKLQDLVHQIEHETPPKAEKLALSSALSTVLHRIFITRSNPGSPIDSVHHFVSREKSFKSRLMGKNRKMVVLGHPLVLRQYYEVTHCNHCQTIIWGVSPQGLHCTDCKLNIHRNCLRDLEESCPGPVLQKRKEQHTDNKISKFMEKIRPTHHFIQNERARRVDEEATDELLGEYFDFFLKLMHLMVSEVG</sequence>
<feature type="compositionally biased region" description="Polar residues" evidence="3">
    <location>
        <begin position="168"/>
        <end position="180"/>
    </location>
</feature>